<dbReference type="PROSITE" id="PS51635">
    <property type="entry name" value="PNPLA"/>
    <property type="match status" value="1"/>
</dbReference>
<dbReference type="GO" id="GO:0016042">
    <property type="term" value="P:lipid catabolic process"/>
    <property type="evidence" value="ECO:0007669"/>
    <property type="project" value="UniProtKB-UniRule"/>
</dbReference>
<dbReference type="AlphaFoldDB" id="A0A1A8TMH4"/>
<keyword evidence="1 4" id="KW-0378">Hydrolase</keyword>
<dbReference type="EMBL" id="FLOB01000007">
    <property type="protein sequence ID" value="SBS34306.1"/>
    <property type="molecule type" value="Genomic_DNA"/>
</dbReference>
<dbReference type="PANTHER" id="PTHR14226">
    <property type="entry name" value="NEUROPATHY TARGET ESTERASE/SWISS CHEESE D.MELANOGASTER"/>
    <property type="match status" value="1"/>
</dbReference>
<organism evidence="6 7">
    <name type="scientific">Marinomonas spartinae</name>
    <dbReference type="NCBI Taxonomy" id="1792290"/>
    <lineage>
        <taxon>Bacteria</taxon>
        <taxon>Pseudomonadati</taxon>
        <taxon>Pseudomonadota</taxon>
        <taxon>Gammaproteobacteria</taxon>
        <taxon>Oceanospirillales</taxon>
        <taxon>Oceanospirillaceae</taxon>
        <taxon>Marinomonas</taxon>
    </lineage>
</organism>
<evidence type="ECO:0000256" key="1">
    <source>
        <dbReference type="ARBA" id="ARBA00022801"/>
    </source>
</evidence>
<keyword evidence="3 4" id="KW-0443">Lipid metabolism</keyword>
<dbReference type="Pfam" id="PF01734">
    <property type="entry name" value="Patatin"/>
    <property type="match status" value="1"/>
</dbReference>
<dbReference type="GO" id="GO:0016787">
    <property type="term" value="F:hydrolase activity"/>
    <property type="evidence" value="ECO:0007669"/>
    <property type="project" value="UniProtKB-UniRule"/>
</dbReference>
<dbReference type="PANTHER" id="PTHR14226:SF76">
    <property type="entry name" value="NTE FAMILY PROTEIN RSSA"/>
    <property type="match status" value="1"/>
</dbReference>
<name>A0A1A8TMH4_9GAMM</name>
<dbReference type="InterPro" id="IPR050301">
    <property type="entry name" value="NTE"/>
</dbReference>
<proteinExistence type="predicted"/>
<dbReference type="InterPro" id="IPR016035">
    <property type="entry name" value="Acyl_Trfase/lysoPLipase"/>
</dbReference>
<dbReference type="InterPro" id="IPR002641">
    <property type="entry name" value="PNPLA_dom"/>
</dbReference>
<dbReference type="RefSeq" id="WP_067017881.1">
    <property type="nucleotide sequence ID" value="NZ_FLOB01000007.1"/>
</dbReference>
<feature type="active site" description="Proton acceptor" evidence="4">
    <location>
        <position position="154"/>
    </location>
</feature>
<evidence type="ECO:0000256" key="2">
    <source>
        <dbReference type="ARBA" id="ARBA00022963"/>
    </source>
</evidence>
<comment type="caution">
    <text evidence="4">Lacks conserved residue(s) required for the propagation of feature annotation.</text>
</comment>
<evidence type="ECO:0000256" key="3">
    <source>
        <dbReference type="ARBA" id="ARBA00023098"/>
    </source>
</evidence>
<feature type="domain" description="PNPLA" evidence="5">
    <location>
        <begin position="7"/>
        <end position="167"/>
    </location>
</feature>
<dbReference type="Gene3D" id="3.40.1090.10">
    <property type="entry name" value="Cytosolic phospholipase A2 catalytic domain"/>
    <property type="match status" value="2"/>
</dbReference>
<dbReference type="Proteomes" id="UP000092544">
    <property type="component" value="Unassembled WGS sequence"/>
</dbReference>
<dbReference type="OrthoDB" id="5290098at2"/>
<reference evidence="6 7" key="1">
    <citation type="submission" date="2016-06" db="EMBL/GenBank/DDBJ databases">
        <authorList>
            <person name="Kjaerup R.B."/>
            <person name="Dalgaard T.S."/>
            <person name="Juul-Madsen H.R."/>
        </authorList>
    </citation>
    <scope>NUCLEOTIDE SEQUENCE [LARGE SCALE GENOMIC DNA]</scope>
    <source>
        <strain evidence="6 7">CECT 8886</strain>
    </source>
</reference>
<keyword evidence="7" id="KW-1185">Reference proteome</keyword>
<evidence type="ECO:0000313" key="6">
    <source>
        <dbReference type="EMBL" id="SBS34306.1"/>
    </source>
</evidence>
<feature type="short sequence motif" description="DGA/G" evidence="4">
    <location>
        <begin position="154"/>
        <end position="156"/>
    </location>
</feature>
<sequence>MKKTVSLVLGSGAARGYAHIGVIKAIEDHGYKIISVSGCSIGSVIGGVYAAGRLSDFSEWASSLDKVRVLRMLDMSFRNGAYIKGDRFFKVIEEIIGRPTIESLPIPFTSVAVDLLNQKEFWFQKGDLIDAMRASSAIPSIVSPVELNGRVYVDGGVLNPLPIIPTVSAGADYLVAVDLNGPAQELTSESLVEQSNTPEWWLTFKGLFGRHKSDEEEQKASTANLARKNNAVSWGRIQTVNMMFETMQESLAQYKLAGYSPNLLISIPKDLSGFYEFWRATELIEFGYEVTVRALKELTSENPIHFSFPKGV</sequence>
<evidence type="ECO:0000256" key="4">
    <source>
        <dbReference type="PROSITE-ProRule" id="PRU01161"/>
    </source>
</evidence>
<feature type="active site" description="Nucleophile" evidence="4">
    <location>
        <position position="40"/>
    </location>
</feature>
<evidence type="ECO:0000259" key="5">
    <source>
        <dbReference type="PROSITE" id="PS51635"/>
    </source>
</evidence>
<protein>
    <submittedName>
        <fullName evidence="6">NTE family protein RssA</fullName>
    </submittedName>
</protein>
<keyword evidence="2 4" id="KW-0442">Lipid degradation</keyword>
<dbReference type="SUPFAM" id="SSF52151">
    <property type="entry name" value="FabD/lysophospholipase-like"/>
    <property type="match status" value="1"/>
</dbReference>
<gene>
    <name evidence="6" type="primary">rssA_2</name>
    <name evidence="6" type="ORF">MSP8886_03031</name>
</gene>
<dbReference type="STRING" id="1792290.MSP8886_03031"/>
<evidence type="ECO:0000313" key="7">
    <source>
        <dbReference type="Proteomes" id="UP000092544"/>
    </source>
</evidence>
<accession>A0A1A8TMH4</accession>
<feature type="short sequence motif" description="GXSXG" evidence="4">
    <location>
        <begin position="38"/>
        <end position="42"/>
    </location>
</feature>